<feature type="non-terminal residue" evidence="1">
    <location>
        <position position="1"/>
    </location>
</feature>
<name>X1MJ70_9ZZZZ</name>
<comment type="caution">
    <text evidence="1">The sequence shown here is derived from an EMBL/GenBank/DDBJ whole genome shotgun (WGS) entry which is preliminary data.</text>
</comment>
<sequence>LGICTGIEMSKRGPLSKSRENKETILQILDKDWQGLTFTELHNKIKDEIGSKSTLSKLLKELIIDNEVEKAENEKYRILESSLYNARAFLTFGISKYVNEYSKDGMEPDKMLEYLFKSIGFLSLYCAVQEIKTHRMWTEIPSKYVSRDNYLLAYLRRYIVYKGLESKGEELDFHIMPIVRKAIGSRETNLMEDNEFKAKILELESLVNKLCPKKLREYIDELRNVEYDQVTNQ</sequence>
<reference evidence="1" key="1">
    <citation type="journal article" date="2014" name="Front. Microbiol.">
        <title>High frequency of phylogenetically diverse reductive dehalogenase-homologous genes in deep subseafloor sedimentary metagenomes.</title>
        <authorList>
            <person name="Kawai M."/>
            <person name="Futagami T."/>
            <person name="Toyoda A."/>
            <person name="Takaki Y."/>
            <person name="Nishi S."/>
            <person name="Hori S."/>
            <person name="Arai W."/>
            <person name="Tsubouchi T."/>
            <person name="Morono Y."/>
            <person name="Uchiyama I."/>
            <person name="Ito T."/>
            <person name="Fujiyama A."/>
            <person name="Inagaki F."/>
            <person name="Takami H."/>
        </authorList>
    </citation>
    <scope>NUCLEOTIDE SEQUENCE</scope>
    <source>
        <strain evidence="1">Expedition CK06-06</strain>
    </source>
</reference>
<protein>
    <submittedName>
        <fullName evidence="1">Uncharacterized protein</fullName>
    </submittedName>
</protein>
<dbReference type="AlphaFoldDB" id="X1MJ70"/>
<gene>
    <name evidence="1" type="ORF">S06H3_20530</name>
</gene>
<organism evidence="1">
    <name type="scientific">marine sediment metagenome</name>
    <dbReference type="NCBI Taxonomy" id="412755"/>
    <lineage>
        <taxon>unclassified sequences</taxon>
        <taxon>metagenomes</taxon>
        <taxon>ecological metagenomes</taxon>
    </lineage>
</organism>
<dbReference type="EMBL" id="BARV01010642">
    <property type="protein sequence ID" value="GAI14760.1"/>
    <property type="molecule type" value="Genomic_DNA"/>
</dbReference>
<evidence type="ECO:0000313" key="1">
    <source>
        <dbReference type="EMBL" id="GAI14760.1"/>
    </source>
</evidence>
<proteinExistence type="predicted"/>
<accession>X1MJ70</accession>